<dbReference type="InterPro" id="IPR051076">
    <property type="entry name" value="Golgi_membrane_TVP38/TMEM64"/>
</dbReference>
<evidence type="ECO:0000256" key="2">
    <source>
        <dbReference type="ARBA" id="ARBA00004653"/>
    </source>
</evidence>
<gene>
    <name evidence="13" type="primary">TVP38_2</name>
    <name evidence="13" type="ORF">K7432_007303</name>
</gene>
<comment type="caution">
    <text evidence="13">The sequence shown here is derived from an EMBL/GenBank/DDBJ whole genome shotgun (WGS) entry which is preliminary data.</text>
</comment>
<comment type="function">
    <text evidence="1">Golgi membrane protein involved in vesicular trafficking and spindle migration.</text>
</comment>
<dbReference type="EMBL" id="JASJQH010007231">
    <property type="protein sequence ID" value="KAK9712204.1"/>
    <property type="molecule type" value="Genomic_DNA"/>
</dbReference>
<evidence type="ECO:0000313" key="13">
    <source>
        <dbReference type="EMBL" id="KAK9712204.1"/>
    </source>
</evidence>
<dbReference type="PANTHER" id="PTHR47549">
    <property type="entry name" value="GOLGI APPARATUS MEMBRANE PROTEIN TVP38-RELATED"/>
    <property type="match status" value="1"/>
</dbReference>
<name>A0ABR2W0A0_9FUNG</name>
<keyword evidence="9 11" id="KW-0472">Membrane</keyword>
<evidence type="ECO:0000256" key="1">
    <source>
        <dbReference type="ARBA" id="ARBA00002978"/>
    </source>
</evidence>
<evidence type="ECO:0000256" key="6">
    <source>
        <dbReference type="ARBA" id="ARBA00022692"/>
    </source>
</evidence>
<comment type="subcellular location">
    <subcellularLocation>
        <location evidence="2">Golgi apparatus membrane</location>
        <topology evidence="2">Multi-pass membrane protein</topology>
    </subcellularLocation>
</comment>
<evidence type="ECO:0000256" key="9">
    <source>
        <dbReference type="ARBA" id="ARBA00023136"/>
    </source>
</evidence>
<feature type="transmembrane region" description="Helical" evidence="11">
    <location>
        <begin position="47"/>
        <end position="66"/>
    </location>
</feature>
<organism evidence="13 14">
    <name type="scientific">Basidiobolus ranarum</name>
    <dbReference type="NCBI Taxonomy" id="34480"/>
    <lineage>
        <taxon>Eukaryota</taxon>
        <taxon>Fungi</taxon>
        <taxon>Fungi incertae sedis</taxon>
        <taxon>Zoopagomycota</taxon>
        <taxon>Entomophthoromycotina</taxon>
        <taxon>Basidiobolomycetes</taxon>
        <taxon>Basidiobolales</taxon>
        <taxon>Basidiobolaceae</taxon>
        <taxon>Basidiobolus</taxon>
    </lineage>
</organism>
<keyword evidence="7 11" id="KW-1133">Transmembrane helix</keyword>
<evidence type="ECO:0000256" key="7">
    <source>
        <dbReference type="ARBA" id="ARBA00022989"/>
    </source>
</evidence>
<dbReference type="Pfam" id="PF09335">
    <property type="entry name" value="VTT_dom"/>
    <property type="match status" value="1"/>
</dbReference>
<keyword evidence="14" id="KW-1185">Reference proteome</keyword>
<feature type="domain" description="VTT" evidence="12">
    <location>
        <begin position="110"/>
        <end position="223"/>
    </location>
</feature>
<evidence type="ECO:0000256" key="8">
    <source>
        <dbReference type="ARBA" id="ARBA00023034"/>
    </source>
</evidence>
<dbReference type="PANTHER" id="PTHR47549:SF1">
    <property type="entry name" value="GOLGI APPARATUS MEMBRANE PROTEIN TVP38"/>
    <property type="match status" value="1"/>
</dbReference>
<dbReference type="InterPro" id="IPR032816">
    <property type="entry name" value="VTT_dom"/>
</dbReference>
<sequence>MVSNRNKTSGSLSLFEEDSEGGSDYHDRYDRVSNSPILQKILAKWKLLLSIFVLNCLLITSLVLLSHYKDALIPKLEQLSQWIRDRGFLGGFVLTLMIACTGFPPIFGLTTLTTFSGFVYGFPLGFLPAFFGALLGGTGCFMLCRKYGHTYVRKVLTAHHVLARITQAIEKKGFKLFLLIRFAPYPYNVLNVTLAGTKIPLTQFFIVTGISLFKLLPQIYIGSQLINFADSITEHPSPLKIIGVIVVASLGVGLLVYLYWLSKRLVDEVVYEEEEQDGLVQHDQDSVWALESRSSDEV</sequence>
<feature type="transmembrane region" description="Helical" evidence="11">
    <location>
        <begin position="119"/>
        <end position="144"/>
    </location>
</feature>
<evidence type="ECO:0000256" key="11">
    <source>
        <dbReference type="SAM" id="Phobius"/>
    </source>
</evidence>
<evidence type="ECO:0000256" key="3">
    <source>
        <dbReference type="ARBA" id="ARBA00008640"/>
    </source>
</evidence>
<feature type="region of interest" description="Disordered" evidence="10">
    <location>
        <begin position="1"/>
        <end position="23"/>
    </location>
</feature>
<evidence type="ECO:0000313" key="14">
    <source>
        <dbReference type="Proteomes" id="UP001479436"/>
    </source>
</evidence>
<feature type="transmembrane region" description="Helical" evidence="11">
    <location>
        <begin position="87"/>
        <end position="107"/>
    </location>
</feature>
<reference evidence="13 14" key="1">
    <citation type="submission" date="2023-04" db="EMBL/GenBank/DDBJ databases">
        <title>Genome of Basidiobolus ranarum AG-B5.</title>
        <authorList>
            <person name="Stajich J.E."/>
            <person name="Carter-House D."/>
            <person name="Gryganskyi A."/>
        </authorList>
    </citation>
    <scope>NUCLEOTIDE SEQUENCE [LARGE SCALE GENOMIC DNA]</scope>
    <source>
        <strain evidence="13 14">AG-B5</strain>
    </source>
</reference>
<keyword evidence="8" id="KW-0333">Golgi apparatus</keyword>
<protein>
    <recommendedName>
        <fullName evidence="4">Golgi apparatus membrane protein TVP38</fullName>
    </recommendedName>
    <alternativeName>
        <fullName evidence="5">Golgi apparatus membrane protein tvp38</fullName>
    </alternativeName>
</protein>
<evidence type="ECO:0000256" key="5">
    <source>
        <dbReference type="ARBA" id="ARBA00020673"/>
    </source>
</evidence>
<keyword evidence="6 11" id="KW-0812">Transmembrane</keyword>
<evidence type="ECO:0000259" key="12">
    <source>
        <dbReference type="Pfam" id="PF09335"/>
    </source>
</evidence>
<dbReference type="Proteomes" id="UP001479436">
    <property type="component" value="Unassembled WGS sequence"/>
</dbReference>
<feature type="transmembrane region" description="Helical" evidence="11">
    <location>
        <begin position="241"/>
        <end position="261"/>
    </location>
</feature>
<proteinExistence type="inferred from homology"/>
<feature type="transmembrane region" description="Helical" evidence="11">
    <location>
        <begin position="204"/>
        <end position="221"/>
    </location>
</feature>
<comment type="similarity">
    <text evidence="3">Belongs to the TVP38/TMEM64 family.</text>
</comment>
<feature type="compositionally biased region" description="Polar residues" evidence="10">
    <location>
        <begin position="1"/>
        <end position="12"/>
    </location>
</feature>
<accession>A0ABR2W0A0</accession>
<evidence type="ECO:0000256" key="10">
    <source>
        <dbReference type="SAM" id="MobiDB-lite"/>
    </source>
</evidence>
<evidence type="ECO:0000256" key="4">
    <source>
        <dbReference type="ARBA" id="ARBA00013533"/>
    </source>
</evidence>